<feature type="compositionally biased region" description="Pro residues" evidence="1">
    <location>
        <begin position="1"/>
        <end position="17"/>
    </location>
</feature>
<dbReference type="EMBL" id="CADCXU010021654">
    <property type="protein sequence ID" value="CAB0009286.1"/>
    <property type="molecule type" value="Genomic_DNA"/>
</dbReference>
<evidence type="ECO:0000313" key="3">
    <source>
        <dbReference type="Proteomes" id="UP000479000"/>
    </source>
</evidence>
<evidence type="ECO:0000313" key="2">
    <source>
        <dbReference type="EMBL" id="CAB0009286.1"/>
    </source>
</evidence>
<dbReference type="Proteomes" id="UP000479000">
    <property type="component" value="Unassembled WGS sequence"/>
</dbReference>
<accession>A0A6H5H6N6</accession>
<organism evidence="2 3">
    <name type="scientific">Nesidiocoris tenuis</name>
    <dbReference type="NCBI Taxonomy" id="355587"/>
    <lineage>
        <taxon>Eukaryota</taxon>
        <taxon>Metazoa</taxon>
        <taxon>Ecdysozoa</taxon>
        <taxon>Arthropoda</taxon>
        <taxon>Hexapoda</taxon>
        <taxon>Insecta</taxon>
        <taxon>Pterygota</taxon>
        <taxon>Neoptera</taxon>
        <taxon>Paraneoptera</taxon>
        <taxon>Hemiptera</taxon>
        <taxon>Heteroptera</taxon>
        <taxon>Panheteroptera</taxon>
        <taxon>Cimicomorpha</taxon>
        <taxon>Miridae</taxon>
        <taxon>Dicyphina</taxon>
        <taxon>Nesidiocoris</taxon>
    </lineage>
</organism>
<proteinExistence type="predicted"/>
<name>A0A6H5H6N6_9HEMI</name>
<keyword evidence="3" id="KW-1185">Reference proteome</keyword>
<gene>
    <name evidence="2" type="ORF">NTEN_LOCUS14446</name>
</gene>
<feature type="non-terminal residue" evidence="2">
    <location>
        <position position="158"/>
    </location>
</feature>
<dbReference type="AlphaFoldDB" id="A0A6H5H6N6"/>
<reference evidence="2 3" key="1">
    <citation type="submission" date="2020-02" db="EMBL/GenBank/DDBJ databases">
        <authorList>
            <person name="Ferguson B K."/>
        </authorList>
    </citation>
    <scope>NUCLEOTIDE SEQUENCE [LARGE SCALE GENOMIC DNA]</scope>
</reference>
<sequence length="158" mass="17925">MTGVTLPPPRPARPPTPRRCALRPSRRLPRMLHPSSQITCCPGLPRPRCWGGCDLGHPLNFNEAVTGRPVVRTALSGYFLHSADKINQLERKQFGRLVEKVSGLKFNNRRHLHPNKTIPTSHRIRAGVPTARPKIPVTVTMKIYGYDRKFIQKVRLRS</sequence>
<protein>
    <submittedName>
        <fullName evidence="2">Uncharacterized protein</fullName>
    </submittedName>
</protein>
<feature type="region of interest" description="Disordered" evidence="1">
    <location>
        <begin position="1"/>
        <end position="21"/>
    </location>
</feature>
<evidence type="ECO:0000256" key="1">
    <source>
        <dbReference type="SAM" id="MobiDB-lite"/>
    </source>
</evidence>